<evidence type="ECO:0000313" key="10">
    <source>
        <dbReference type="EMBL" id="GAA1391020.1"/>
    </source>
</evidence>
<gene>
    <name evidence="10" type="ORF">GCM10009613_32740</name>
</gene>
<dbReference type="PRINTS" id="PR00081">
    <property type="entry name" value="GDHRDH"/>
</dbReference>
<keyword evidence="3" id="KW-1003">Cell membrane</keyword>
<dbReference type="EMBL" id="BAAAJK010000011">
    <property type="protein sequence ID" value="GAA1391020.1"/>
    <property type="molecule type" value="Genomic_DNA"/>
</dbReference>
<dbReference type="Gene3D" id="1.20.1250.20">
    <property type="entry name" value="MFS general substrate transporter like domains"/>
    <property type="match status" value="1"/>
</dbReference>
<feature type="compositionally biased region" description="Basic residues" evidence="7">
    <location>
        <begin position="424"/>
        <end position="441"/>
    </location>
</feature>
<dbReference type="InterPro" id="IPR036291">
    <property type="entry name" value="NAD(P)-bd_dom_sf"/>
</dbReference>
<dbReference type="Pfam" id="PF13561">
    <property type="entry name" value="adh_short_C2"/>
    <property type="match status" value="1"/>
</dbReference>
<feature type="transmembrane region" description="Helical" evidence="8">
    <location>
        <begin position="155"/>
        <end position="177"/>
    </location>
</feature>
<feature type="transmembrane region" description="Helical" evidence="8">
    <location>
        <begin position="226"/>
        <end position="248"/>
    </location>
</feature>
<feature type="transmembrane region" description="Helical" evidence="8">
    <location>
        <begin position="292"/>
        <end position="311"/>
    </location>
</feature>
<comment type="caution">
    <text evidence="10">The sequence shown here is derived from an EMBL/GenBank/DDBJ whole genome shotgun (WGS) entry which is preliminary data.</text>
</comment>
<name>A0ABP4II01_9PSEU</name>
<reference evidence="11" key="1">
    <citation type="journal article" date="2019" name="Int. J. Syst. Evol. Microbiol.">
        <title>The Global Catalogue of Microorganisms (GCM) 10K type strain sequencing project: providing services to taxonomists for standard genome sequencing and annotation.</title>
        <authorList>
            <consortium name="The Broad Institute Genomics Platform"/>
            <consortium name="The Broad Institute Genome Sequencing Center for Infectious Disease"/>
            <person name="Wu L."/>
            <person name="Ma J."/>
        </authorList>
    </citation>
    <scope>NUCLEOTIDE SEQUENCE [LARGE SCALE GENOMIC DNA]</scope>
    <source>
        <strain evidence="11">JCM 11896</strain>
    </source>
</reference>
<dbReference type="InterPro" id="IPR020846">
    <property type="entry name" value="MFS_dom"/>
</dbReference>
<feature type="transmembrane region" description="Helical" evidence="8">
    <location>
        <begin position="381"/>
        <end position="399"/>
    </location>
</feature>
<feature type="compositionally biased region" description="Gly residues" evidence="7">
    <location>
        <begin position="409"/>
        <end position="418"/>
    </location>
</feature>
<dbReference type="InterPro" id="IPR020904">
    <property type="entry name" value="Sc_DH/Rdtase_CS"/>
</dbReference>
<feature type="transmembrane region" description="Helical" evidence="8">
    <location>
        <begin position="260"/>
        <end position="280"/>
    </location>
</feature>
<feature type="transmembrane region" description="Helical" evidence="8">
    <location>
        <begin position="60"/>
        <end position="82"/>
    </location>
</feature>
<proteinExistence type="inferred from homology"/>
<feature type="transmembrane region" description="Helical" evidence="8">
    <location>
        <begin position="94"/>
        <end position="116"/>
    </location>
</feature>
<comment type="subcellular location">
    <subcellularLocation>
        <location evidence="1">Cell membrane</location>
        <topology evidence="1">Multi-pass membrane protein</topology>
    </subcellularLocation>
</comment>
<feature type="region of interest" description="Disordered" evidence="7">
    <location>
        <begin position="402"/>
        <end position="449"/>
    </location>
</feature>
<dbReference type="SUPFAM" id="SSF103473">
    <property type="entry name" value="MFS general substrate transporter"/>
    <property type="match status" value="1"/>
</dbReference>
<evidence type="ECO:0000256" key="7">
    <source>
        <dbReference type="SAM" id="MobiDB-lite"/>
    </source>
</evidence>
<dbReference type="CDD" id="cd17324">
    <property type="entry name" value="MFS_NepI_like"/>
    <property type="match status" value="1"/>
</dbReference>
<evidence type="ECO:0000256" key="5">
    <source>
        <dbReference type="ARBA" id="ARBA00022989"/>
    </source>
</evidence>
<dbReference type="PANTHER" id="PTHR43124">
    <property type="entry name" value="PURINE EFFLUX PUMP PBUE"/>
    <property type="match status" value="1"/>
</dbReference>
<evidence type="ECO:0000313" key="11">
    <source>
        <dbReference type="Proteomes" id="UP001501414"/>
    </source>
</evidence>
<dbReference type="InterPro" id="IPR036259">
    <property type="entry name" value="MFS_trans_sf"/>
</dbReference>
<keyword evidence="4 8" id="KW-0812">Transmembrane</keyword>
<feature type="transmembrane region" description="Helical" evidence="8">
    <location>
        <begin position="183"/>
        <end position="201"/>
    </location>
</feature>
<keyword evidence="6 8" id="KW-0472">Membrane</keyword>
<keyword evidence="5 8" id="KW-1133">Transmembrane helix</keyword>
<evidence type="ECO:0000256" key="1">
    <source>
        <dbReference type="ARBA" id="ARBA00004651"/>
    </source>
</evidence>
<feature type="domain" description="Major facilitator superfamily (MFS) profile" evidence="9">
    <location>
        <begin position="27"/>
        <end position="403"/>
    </location>
</feature>
<dbReference type="InterPro" id="IPR011701">
    <property type="entry name" value="MFS"/>
</dbReference>
<dbReference type="Pfam" id="PF07690">
    <property type="entry name" value="MFS_1"/>
    <property type="match status" value="1"/>
</dbReference>
<evidence type="ECO:0000256" key="6">
    <source>
        <dbReference type="ARBA" id="ARBA00023136"/>
    </source>
</evidence>
<dbReference type="Proteomes" id="UP001501414">
    <property type="component" value="Unassembled WGS sequence"/>
</dbReference>
<accession>A0ABP4II01</accession>
<evidence type="ECO:0000256" key="4">
    <source>
        <dbReference type="ARBA" id="ARBA00022692"/>
    </source>
</evidence>
<feature type="transmembrane region" description="Helical" evidence="8">
    <location>
        <begin position="349"/>
        <end position="369"/>
    </location>
</feature>
<organism evidence="10 11">
    <name type="scientific">Pseudonocardia kongjuensis</name>
    <dbReference type="NCBI Taxonomy" id="102227"/>
    <lineage>
        <taxon>Bacteria</taxon>
        <taxon>Bacillati</taxon>
        <taxon>Actinomycetota</taxon>
        <taxon>Actinomycetes</taxon>
        <taxon>Pseudonocardiales</taxon>
        <taxon>Pseudonocardiaceae</taxon>
        <taxon>Pseudonocardia</taxon>
    </lineage>
</organism>
<comment type="similarity">
    <text evidence="2">Belongs to the short-chain dehydrogenases/reductases (SDR) family.</text>
</comment>
<dbReference type="PANTHER" id="PTHR43124:SF3">
    <property type="entry name" value="CHLORAMPHENICOL EFFLUX PUMP RV0191"/>
    <property type="match status" value="1"/>
</dbReference>
<sequence>MTGSGPARPGVPIGTPAVSWSALVPLVLYILAAAVFVQATSEFMLAGLVREIASDLAVSVPAAAGLTSAFAVGMVVGAPVMAIVARRLPPRTSLVVFLAVFAAVHVVAALTTLFWVLAGTRLLAAFANAGFLAVALTVAVRIAPPGRAALATTTLLAGTTLALVAGVPVGAVLGQLFGWRATFWVVAVLAAAGLAGVVLGVPADRGGTRPPGGPLRHDIAVLSRRPAVLTMVAAALVNGATFAGYVFVGPLLTGPGGLTPSAVPAGLAVFGAGAFAGVALAGRYADAHFRRILTGGCVVLGACWATLAGALGTGWAAVALVGLPAALGFAVGATAIARSLVLVAEAGTLGGAATTPALNIGATIGPLLGGWASVRHELGPLWIAVLLVALAVPAVLWSLRPGQEDPGPAGSGRAGADGGIRSRAGGRRRRPRGSGRRRPRGARGPARPAARVLSAIRRAWRGTPGSLLTARSISVLMDRTVKNWEWETMAVLQDKVAVVTGANAGIGLAIARAYRAEGARVFVVGRRQEQLDEIEAELGPGVTGIRGDVGRLEDLDALYATVAEQAGRIDVLVANAGIGIAASLGEITEEQFDAMFTTNVKGSLFTVQKALPLLSPGASIILTGSTAASRPEPFLAVYGATKAAIRNLVRGFAHGAGERRYRINVLSPGSTRTQGLIDLLSADELAASEASIPLGRLGEPEEIAAAAVFLASDAASFVNGSELAVDGGYAQV</sequence>
<dbReference type="InterPro" id="IPR050189">
    <property type="entry name" value="MFS_Efflux_Transporters"/>
</dbReference>
<evidence type="ECO:0000256" key="2">
    <source>
        <dbReference type="ARBA" id="ARBA00006484"/>
    </source>
</evidence>
<dbReference type="Gene3D" id="3.40.50.720">
    <property type="entry name" value="NAD(P)-binding Rossmann-like Domain"/>
    <property type="match status" value="1"/>
</dbReference>
<evidence type="ECO:0000259" key="9">
    <source>
        <dbReference type="PROSITE" id="PS50850"/>
    </source>
</evidence>
<protein>
    <recommendedName>
        <fullName evidence="9">Major facilitator superfamily (MFS) profile domain-containing protein</fullName>
    </recommendedName>
</protein>
<feature type="transmembrane region" description="Helical" evidence="8">
    <location>
        <begin position="20"/>
        <end position="40"/>
    </location>
</feature>
<dbReference type="PROSITE" id="PS50850">
    <property type="entry name" value="MFS"/>
    <property type="match status" value="1"/>
</dbReference>
<dbReference type="CDD" id="cd05233">
    <property type="entry name" value="SDR_c"/>
    <property type="match status" value="1"/>
</dbReference>
<feature type="transmembrane region" description="Helical" evidence="8">
    <location>
        <begin position="122"/>
        <end position="143"/>
    </location>
</feature>
<dbReference type="InterPro" id="IPR002347">
    <property type="entry name" value="SDR_fam"/>
</dbReference>
<dbReference type="SUPFAM" id="SSF51735">
    <property type="entry name" value="NAD(P)-binding Rossmann-fold domains"/>
    <property type="match status" value="1"/>
</dbReference>
<evidence type="ECO:0000256" key="8">
    <source>
        <dbReference type="SAM" id="Phobius"/>
    </source>
</evidence>
<dbReference type="PROSITE" id="PS00061">
    <property type="entry name" value="ADH_SHORT"/>
    <property type="match status" value="1"/>
</dbReference>
<evidence type="ECO:0000256" key="3">
    <source>
        <dbReference type="ARBA" id="ARBA00022475"/>
    </source>
</evidence>
<keyword evidence="11" id="KW-1185">Reference proteome</keyword>